<dbReference type="PANTHER" id="PTHR31516:SF17">
    <property type="entry name" value="STABILIZER OF AXONEMAL MICROTUBULES 2"/>
    <property type="match status" value="1"/>
</dbReference>
<name>A0A210QB46_MIZYE</name>
<comment type="similarity">
    <text evidence="1">Belongs to the FAM154 family.</text>
</comment>
<dbReference type="GO" id="GO:0005814">
    <property type="term" value="C:centriole"/>
    <property type="evidence" value="ECO:0007669"/>
    <property type="project" value="TreeGrafter"/>
</dbReference>
<dbReference type="Proteomes" id="UP000242188">
    <property type="component" value="Unassembled WGS sequence"/>
</dbReference>
<dbReference type="Pfam" id="PF05217">
    <property type="entry name" value="SAXO1-2"/>
    <property type="match status" value="1"/>
</dbReference>
<dbReference type="GO" id="GO:0005879">
    <property type="term" value="C:axonemal microtubule"/>
    <property type="evidence" value="ECO:0007669"/>
    <property type="project" value="TreeGrafter"/>
</dbReference>
<dbReference type="GO" id="GO:0008017">
    <property type="term" value="F:microtubule binding"/>
    <property type="evidence" value="ECO:0007669"/>
    <property type="project" value="InterPro"/>
</dbReference>
<gene>
    <name evidence="2" type="ORF">KP79_PYT15396</name>
</gene>
<evidence type="ECO:0008006" key="4">
    <source>
        <dbReference type="Google" id="ProtNLM"/>
    </source>
</evidence>
<evidence type="ECO:0000256" key="1">
    <source>
        <dbReference type="ARBA" id="ARBA00008738"/>
    </source>
</evidence>
<accession>A0A210QB46</accession>
<evidence type="ECO:0000313" key="2">
    <source>
        <dbReference type="EMBL" id="OWF45957.1"/>
    </source>
</evidence>
<organism evidence="2 3">
    <name type="scientific">Mizuhopecten yessoensis</name>
    <name type="common">Japanese scallop</name>
    <name type="synonym">Patinopecten yessoensis</name>
    <dbReference type="NCBI Taxonomy" id="6573"/>
    <lineage>
        <taxon>Eukaryota</taxon>
        <taxon>Metazoa</taxon>
        <taxon>Spiralia</taxon>
        <taxon>Lophotrochozoa</taxon>
        <taxon>Mollusca</taxon>
        <taxon>Bivalvia</taxon>
        <taxon>Autobranchia</taxon>
        <taxon>Pteriomorphia</taxon>
        <taxon>Pectinida</taxon>
        <taxon>Pectinoidea</taxon>
        <taxon>Pectinidae</taxon>
        <taxon>Mizuhopecten</taxon>
    </lineage>
</organism>
<dbReference type="InterPro" id="IPR033336">
    <property type="entry name" value="SAXO1/2"/>
</dbReference>
<dbReference type="GO" id="GO:0036126">
    <property type="term" value="C:sperm flagellum"/>
    <property type="evidence" value="ECO:0007669"/>
    <property type="project" value="TreeGrafter"/>
</dbReference>
<protein>
    <recommendedName>
        <fullName evidence="4">Stabilizer of axonemal microtubules 2</fullName>
    </recommendedName>
</protein>
<sequence length="561" mass="63801">MLLHTVGLVTLHDAPMIESIRPGQSVLSKDYQVRHCCASVQQTGCHPPYCINRSGGLDDVGVKCDKHSVISSIYGPADSGVVYHSHTGSYNRMGARCICEICTCGRHRCPHQKTAVINKTNQPCTLTEYTNVYKQHPMVPRESFKPANEAMKGGAFEDATTQRNDYIKHHLERPFVHMPDQYKKPVGTMDNTTSYKKDYIEKRGAPARPVKMDGQRQVTGKFEGTPTYKSDYKPWDMSGRTGPVMNADAWEPPNAKFEGESTMHHDYMQHIQPRRNLIKPSEATRMSDQPFFDRTDYRDSYIKHPMEKRFIHQTEGYKPPQAAFDGQTTFKRDFLGHTGDKTQSFKPEGVAFQSGAPLEDSTTNRHDYQKWPMQRPFVHAPDQYKRPEGMMESNTTHNATYREFPIQRQLAKRPESANKARSAAFDGSTSYANDYIKWNMGQKNMPMMRDEYQPTNAPFEGMSTQKAHYIAHSQQPMRSFKPDNTALQSNAKFEDGTMYRTDFTPKRVTICPAISLDGPTSGFSFAQIDGRGHRQYQQVMETITPLNAARQTPNKLTMSVA</sequence>
<dbReference type="PANTHER" id="PTHR31516">
    <property type="entry name" value="STABILIZER OF AXONEMAL MICROTUBULES 2"/>
    <property type="match status" value="1"/>
</dbReference>
<dbReference type="STRING" id="6573.A0A210QB46"/>
<reference evidence="2 3" key="1">
    <citation type="journal article" date="2017" name="Nat. Ecol. Evol.">
        <title>Scallop genome provides insights into evolution of bilaterian karyotype and development.</title>
        <authorList>
            <person name="Wang S."/>
            <person name="Zhang J."/>
            <person name="Jiao W."/>
            <person name="Li J."/>
            <person name="Xun X."/>
            <person name="Sun Y."/>
            <person name="Guo X."/>
            <person name="Huan P."/>
            <person name="Dong B."/>
            <person name="Zhang L."/>
            <person name="Hu X."/>
            <person name="Sun X."/>
            <person name="Wang J."/>
            <person name="Zhao C."/>
            <person name="Wang Y."/>
            <person name="Wang D."/>
            <person name="Huang X."/>
            <person name="Wang R."/>
            <person name="Lv J."/>
            <person name="Li Y."/>
            <person name="Zhang Z."/>
            <person name="Liu B."/>
            <person name="Lu W."/>
            <person name="Hui Y."/>
            <person name="Liang J."/>
            <person name="Zhou Z."/>
            <person name="Hou R."/>
            <person name="Li X."/>
            <person name="Liu Y."/>
            <person name="Li H."/>
            <person name="Ning X."/>
            <person name="Lin Y."/>
            <person name="Zhao L."/>
            <person name="Xing Q."/>
            <person name="Dou J."/>
            <person name="Li Y."/>
            <person name="Mao J."/>
            <person name="Guo H."/>
            <person name="Dou H."/>
            <person name="Li T."/>
            <person name="Mu C."/>
            <person name="Jiang W."/>
            <person name="Fu Q."/>
            <person name="Fu X."/>
            <person name="Miao Y."/>
            <person name="Liu J."/>
            <person name="Yu Q."/>
            <person name="Li R."/>
            <person name="Liao H."/>
            <person name="Li X."/>
            <person name="Kong Y."/>
            <person name="Jiang Z."/>
            <person name="Chourrout D."/>
            <person name="Li R."/>
            <person name="Bao Z."/>
        </authorList>
    </citation>
    <scope>NUCLEOTIDE SEQUENCE [LARGE SCALE GENOMIC DNA]</scope>
    <source>
        <strain evidence="2 3">PY_sf001</strain>
    </source>
</reference>
<proteinExistence type="inferred from homology"/>
<comment type="caution">
    <text evidence="2">The sequence shown here is derived from an EMBL/GenBank/DDBJ whole genome shotgun (WGS) entry which is preliminary data.</text>
</comment>
<dbReference type="GO" id="GO:0036064">
    <property type="term" value="C:ciliary basal body"/>
    <property type="evidence" value="ECO:0007669"/>
    <property type="project" value="TreeGrafter"/>
</dbReference>
<keyword evidence="3" id="KW-1185">Reference proteome</keyword>
<dbReference type="EMBL" id="NEDP02004357">
    <property type="protein sequence ID" value="OWF45957.1"/>
    <property type="molecule type" value="Genomic_DNA"/>
</dbReference>
<dbReference type="OrthoDB" id="365640at2759"/>
<evidence type="ECO:0000313" key="3">
    <source>
        <dbReference type="Proteomes" id="UP000242188"/>
    </source>
</evidence>
<dbReference type="AlphaFoldDB" id="A0A210QB46"/>